<dbReference type="RefSeq" id="WP_083270115.1">
    <property type="nucleotide sequence ID" value="NZ_CP016094.1"/>
</dbReference>
<sequence>MFLASVTEFRVSSVASPVSLPVTVDADSDHELMIAVRAGEIRRLGELFERYHKPLYGFFVRLTNQPSASEDLVQIVFYRILKYRHTYRDEGKFSAWIYHLARKVAADHFRKHARTPTPADPTDFHDQPDQDPAPDTQAGTADDLALMRRALARVSHEHREVLVLARLQHLNHQEIARLLDCSVGAVKVRAHRALKELREVYFKIRKEQAA</sequence>
<dbReference type="Pfam" id="PF08281">
    <property type="entry name" value="Sigma70_r4_2"/>
    <property type="match status" value="1"/>
</dbReference>
<dbReference type="Gene3D" id="1.10.1740.10">
    <property type="match status" value="1"/>
</dbReference>
<comment type="similarity">
    <text evidence="1">Belongs to the sigma-70 factor family. ECF subfamily.</text>
</comment>
<dbReference type="PANTHER" id="PTHR43133">
    <property type="entry name" value="RNA POLYMERASE ECF-TYPE SIGMA FACTO"/>
    <property type="match status" value="1"/>
</dbReference>
<feature type="domain" description="RNA polymerase sigma-70 region 2" evidence="6">
    <location>
        <begin position="47"/>
        <end position="115"/>
    </location>
</feature>
<dbReference type="InterPro" id="IPR013249">
    <property type="entry name" value="RNA_pol_sigma70_r4_t2"/>
</dbReference>
<dbReference type="Gene3D" id="1.10.10.10">
    <property type="entry name" value="Winged helix-like DNA-binding domain superfamily/Winged helix DNA-binding domain"/>
    <property type="match status" value="1"/>
</dbReference>
<dbReference type="InterPro" id="IPR013324">
    <property type="entry name" value="RNA_pol_sigma_r3/r4-like"/>
</dbReference>
<reference evidence="8 9" key="1">
    <citation type="submission" date="2016-06" db="EMBL/GenBank/DDBJ databases">
        <title>Three novel species with peptidoglycan cell walls form the new genus Lacunisphaera gen. nov. in the family Opitutaceae of the verrucomicrobial subdivision 4.</title>
        <authorList>
            <person name="Rast P."/>
            <person name="Gloeckner I."/>
            <person name="Jogler M."/>
            <person name="Boedeker C."/>
            <person name="Jeske O."/>
            <person name="Wiegand S."/>
            <person name="Reinhardt R."/>
            <person name="Schumann P."/>
            <person name="Rohde M."/>
            <person name="Spring S."/>
            <person name="Gloeckner F.O."/>
            <person name="Jogler C."/>
        </authorList>
    </citation>
    <scope>NUCLEOTIDE SEQUENCE [LARGE SCALE GENOMIC DNA]</scope>
    <source>
        <strain evidence="8 9">IG16b</strain>
    </source>
</reference>
<dbReference type="STRING" id="1838286.Verru16b_01000"/>
<evidence type="ECO:0000313" key="9">
    <source>
        <dbReference type="Proteomes" id="UP000095228"/>
    </source>
</evidence>
<protein>
    <submittedName>
        <fullName evidence="8">RNA polymerase sigma factor SigX</fullName>
    </submittedName>
</protein>
<keyword evidence="9" id="KW-1185">Reference proteome</keyword>
<feature type="region of interest" description="Disordered" evidence="5">
    <location>
        <begin position="113"/>
        <end position="139"/>
    </location>
</feature>
<dbReference type="GO" id="GO:0006352">
    <property type="term" value="P:DNA-templated transcription initiation"/>
    <property type="evidence" value="ECO:0007669"/>
    <property type="project" value="InterPro"/>
</dbReference>
<evidence type="ECO:0000259" key="7">
    <source>
        <dbReference type="Pfam" id="PF08281"/>
    </source>
</evidence>
<dbReference type="InterPro" id="IPR036388">
    <property type="entry name" value="WH-like_DNA-bd_sf"/>
</dbReference>
<dbReference type="InterPro" id="IPR007627">
    <property type="entry name" value="RNA_pol_sigma70_r2"/>
</dbReference>
<dbReference type="OrthoDB" id="9795666at2"/>
<evidence type="ECO:0000256" key="3">
    <source>
        <dbReference type="ARBA" id="ARBA00023082"/>
    </source>
</evidence>
<accession>A0A1D8ASV8</accession>
<dbReference type="AlphaFoldDB" id="A0A1D8ASV8"/>
<evidence type="ECO:0000256" key="2">
    <source>
        <dbReference type="ARBA" id="ARBA00023015"/>
    </source>
</evidence>
<dbReference type="CDD" id="cd06171">
    <property type="entry name" value="Sigma70_r4"/>
    <property type="match status" value="1"/>
</dbReference>
<evidence type="ECO:0000256" key="4">
    <source>
        <dbReference type="ARBA" id="ARBA00023163"/>
    </source>
</evidence>
<dbReference type="PANTHER" id="PTHR43133:SF62">
    <property type="entry name" value="RNA POLYMERASE SIGMA FACTOR SIGZ"/>
    <property type="match status" value="1"/>
</dbReference>
<evidence type="ECO:0000313" key="8">
    <source>
        <dbReference type="EMBL" id="AOS43940.1"/>
    </source>
</evidence>
<gene>
    <name evidence="8" type="primary">sigX</name>
    <name evidence="8" type="ORF">Verru16b_01000</name>
</gene>
<dbReference type="InterPro" id="IPR039425">
    <property type="entry name" value="RNA_pol_sigma-70-like"/>
</dbReference>
<keyword evidence="2" id="KW-0805">Transcription regulation</keyword>
<dbReference type="SUPFAM" id="SSF88659">
    <property type="entry name" value="Sigma3 and sigma4 domains of RNA polymerase sigma factors"/>
    <property type="match status" value="1"/>
</dbReference>
<evidence type="ECO:0000256" key="5">
    <source>
        <dbReference type="SAM" id="MobiDB-lite"/>
    </source>
</evidence>
<dbReference type="SUPFAM" id="SSF88946">
    <property type="entry name" value="Sigma2 domain of RNA polymerase sigma factors"/>
    <property type="match status" value="1"/>
</dbReference>
<dbReference type="GO" id="GO:0016987">
    <property type="term" value="F:sigma factor activity"/>
    <property type="evidence" value="ECO:0007669"/>
    <property type="project" value="UniProtKB-KW"/>
</dbReference>
<dbReference type="EMBL" id="CP016094">
    <property type="protein sequence ID" value="AOS43940.1"/>
    <property type="molecule type" value="Genomic_DNA"/>
</dbReference>
<dbReference type="NCBIfam" id="TIGR02937">
    <property type="entry name" value="sigma70-ECF"/>
    <property type="match status" value="1"/>
</dbReference>
<keyword evidence="3" id="KW-0731">Sigma factor</keyword>
<dbReference type="GO" id="GO:0003677">
    <property type="term" value="F:DNA binding"/>
    <property type="evidence" value="ECO:0007669"/>
    <property type="project" value="InterPro"/>
</dbReference>
<name>A0A1D8ASV8_9BACT</name>
<proteinExistence type="inferred from homology"/>
<evidence type="ECO:0000259" key="6">
    <source>
        <dbReference type="Pfam" id="PF04542"/>
    </source>
</evidence>
<dbReference type="Proteomes" id="UP000095228">
    <property type="component" value="Chromosome"/>
</dbReference>
<dbReference type="InterPro" id="IPR013325">
    <property type="entry name" value="RNA_pol_sigma_r2"/>
</dbReference>
<feature type="domain" description="RNA polymerase sigma factor 70 region 4 type 2" evidence="7">
    <location>
        <begin position="146"/>
        <end position="197"/>
    </location>
</feature>
<organism evidence="8 9">
    <name type="scientific">Lacunisphaera limnophila</name>
    <dbReference type="NCBI Taxonomy" id="1838286"/>
    <lineage>
        <taxon>Bacteria</taxon>
        <taxon>Pseudomonadati</taxon>
        <taxon>Verrucomicrobiota</taxon>
        <taxon>Opitutia</taxon>
        <taxon>Opitutales</taxon>
        <taxon>Opitutaceae</taxon>
        <taxon>Lacunisphaera</taxon>
    </lineage>
</organism>
<dbReference type="KEGG" id="obg:Verru16b_01000"/>
<evidence type="ECO:0000256" key="1">
    <source>
        <dbReference type="ARBA" id="ARBA00010641"/>
    </source>
</evidence>
<dbReference type="InterPro" id="IPR014284">
    <property type="entry name" value="RNA_pol_sigma-70_dom"/>
</dbReference>
<dbReference type="Pfam" id="PF04542">
    <property type="entry name" value="Sigma70_r2"/>
    <property type="match status" value="1"/>
</dbReference>
<keyword evidence="4" id="KW-0804">Transcription</keyword>